<keyword evidence="8" id="KW-0547">Nucleotide-binding</keyword>
<evidence type="ECO:0000256" key="9">
    <source>
        <dbReference type="ARBA" id="ARBA00022777"/>
    </source>
</evidence>
<evidence type="ECO:0000256" key="8">
    <source>
        <dbReference type="ARBA" id="ARBA00022741"/>
    </source>
</evidence>
<evidence type="ECO:0000256" key="14">
    <source>
        <dbReference type="SAM" id="Phobius"/>
    </source>
</evidence>
<feature type="transmembrane region" description="Helical" evidence="14">
    <location>
        <begin position="100"/>
        <end position="118"/>
    </location>
</feature>
<dbReference type="InterPro" id="IPR036097">
    <property type="entry name" value="HisK_dim/P_sf"/>
</dbReference>
<keyword evidence="11 14" id="KW-1133">Transmembrane helix</keyword>
<dbReference type="Pfam" id="PF02518">
    <property type="entry name" value="HATPase_c"/>
    <property type="match status" value="1"/>
</dbReference>
<keyword evidence="6" id="KW-0808">Transferase</keyword>
<sequence length="415" mass="47104">MLQFKDLIVNFFVVLLPLYMFLLFGKRTIQSFRHTLFYGIVGSLAILLCMIFPVSAVEGLTFDLREVPVIMSFLFMNSIIGILLSGVCMAIRLALGGEGFFWSFFIQVVLMVILLFFRRRFNQFSPKQKYLCLTFISLVTTLLIDLGLLLFYKNERMFSVASGVIFLTQCIALFVIMYTMERFNRNILTDLKLQKAEKAQIVSDLAASVSHEVRNPLTVTKGFIQLVLKDGLPEKTKYYLSLAHEEIVQAEQVISDYLTFAKPVLEDPKRINLKEELEKTLRLLIPYANMKSIIIQFDRGEHTDIGVIGEAHKLHQCFSNVIKNCIEASPSGSVIEISLYEEKGMAVVSIVDHGIGMTDEEIARLGEPYFSTKKKGTGLGMMVVFSIIQSMNGRIHIKSKKDQGTQFVIELPRAR</sequence>
<dbReference type="Gene3D" id="3.30.565.10">
    <property type="entry name" value="Histidine kinase-like ATPase, C-terminal domain"/>
    <property type="match status" value="1"/>
</dbReference>
<evidence type="ECO:0000256" key="12">
    <source>
        <dbReference type="ARBA" id="ARBA00023012"/>
    </source>
</evidence>
<comment type="subcellular location">
    <subcellularLocation>
        <location evidence="2">Cell membrane</location>
        <topology evidence="2">Multi-pass membrane protein</topology>
    </subcellularLocation>
</comment>
<evidence type="ECO:0000256" key="4">
    <source>
        <dbReference type="ARBA" id="ARBA00022475"/>
    </source>
</evidence>
<evidence type="ECO:0000313" key="16">
    <source>
        <dbReference type="EMBL" id="GGE29376.1"/>
    </source>
</evidence>
<dbReference type="PROSITE" id="PS50109">
    <property type="entry name" value="HIS_KIN"/>
    <property type="match status" value="1"/>
</dbReference>
<comment type="catalytic activity">
    <reaction evidence="1">
        <text>ATP + protein L-histidine = ADP + protein N-phospho-L-histidine.</text>
        <dbReference type="EC" id="2.7.13.3"/>
    </reaction>
</comment>
<dbReference type="InterPro" id="IPR005467">
    <property type="entry name" value="His_kinase_dom"/>
</dbReference>
<comment type="caution">
    <text evidence="16">The sequence shown here is derived from an EMBL/GenBank/DDBJ whole genome shotgun (WGS) entry which is preliminary data.</text>
</comment>
<evidence type="ECO:0000256" key="13">
    <source>
        <dbReference type="ARBA" id="ARBA00023136"/>
    </source>
</evidence>
<evidence type="ECO:0000256" key="1">
    <source>
        <dbReference type="ARBA" id="ARBA00000085"/>
    </source>
</evidence>
<dbReference type="GO" id="GO:0000155">
    <property type="term" value="F:phosphorelay sensor kinase activity"/>
    <property type="evidence" value="ECO:0007669"/>
    <property type="project" value="InterPro"/>
</dbReference>
<evidence type="ECO:0000313" key="17">
    <source>
        <dbReference type="Proteomes" id="UP000628775"/>
    </source>
</evidence>
<accession>A0A8J2YFK6</accession>
<feature type="transmembrane region" description="Helical" evidence="14">
    <location>
        <begin position="130"/>
        <end position="152"/>
    </location>
</feature>
<dbReference type="SMART" id="SM00388">
    <property type="entry name" value="HisKA"/>
    <property type="match status" value="1"/>
</dbReference>
<keyword evidence="4" id="KW-1003">Cell membrane</keyword>
<dbReference type="RefSeq" id="WP_188688494.1">
    <property type="nucleotide sequence ID" value="NZ_BMIR01000001.1"/>
</dbReference>
<feature type="transmembrane region" description="Helical" evidence="14">
    <location>
        <begin position="36"/>
        <end position="57"/>
    </location>
</feature>
<feature type="domain" description="Histidine kinase" evidence="15">
    <location>
        <begin position="208"/>
        <end position="415"/>
    </location>
</feature>
<proteinExistence type="predicted"/>
<dbReference type="SUPFAM" id="SSF47384">
    <property type="entry name" value="Homodimeric domain of signal transducing histidine kinase"/>
    <property type="match status" value="1"/>
</dbReference>
<evidence type="ECO:0000256" key="11">
    <source>
        <dbReference type="ARBA" id="ARBA00022989"/>
    </source>
</evidence>
<dbReference type="Gene3D" id="1.10.1760.20">
    <property type="match status" value="1"/>
</dbReference>
<dbReference type="PANTHER" id="PTHR43065:SF46">
    <property type="entry name" value="C4-DICARBOXYLATE TRANSPORT SENSOR PROTEIN DCTB"/>
    <property type="match status" value="1"/>
</dbReference>
<evidence type="ECO:0000256" key="3">
    <source>
        <dbReference type="ARBA" id="ARBA00012438"/>
    </source>
</evidence>
<feature type="transmembrane region" description="Helical" evidence="14">
    <location>
        <begin position="158"/>
        <end position="178"/>
    </location>
</feature>
<evidence type="ECO:0000256" key="5">
    <source>
        <dbReference type="ARBA" id="ARBA00022553"/>
    </source>
</evidence>
<gene>
    <name evidence="16" type="primary">kinB</name>
    <name evidence="16" type="ORF">GCM10011391_04910</name>
</gene>
<reference evidence="16" key="2">
    <citation type="submission" date="2020-09" db="EMBL/GenBank/DDBJ databases">
        <authorList>
            <person name="Sun Q."/>
            <person name="Zhou Y."/>
        </authorList>
    </citation>
    <scope>NUCLEOTIDE SEQUENCE</scope>
    <source>
        <strain evidence="16">CGMCC 1.15371</strain>
    </source>
</reference>
<dbReference type="Proteomes" id="UP000628775">
    <property type="component" value="Unassembled WGS sequence"/>
</dbReference>
<dbReference type="PRINTS" id="PR00344">
    <property type="entry name" value="BCTRLSENSOR"/>
</dbReference>
<dbReference type="InterPro" id="IPR004358">
    <property type="entry name" value="Sig_transdc_His_kin-like_C"/>
</dbReference>
<evidence type="ECO:0000256" key="10">
    <source>
        <dbReference type="ARBA" id="ARBA00022840"/>
    </source>
</evidence>
<dbReference type="InterPro" id="IPR003661">
    <property type="entry name" value="HisK_dim/P_dom"/>
</dbReference>
<evidence type="ECO:0000256" key="6">
    <source>
        <dbReference type="ARBA" id="ARBA00022679"/>
    </source>
</evidence>
<dbReference type="SUPFAM" id="SSF55874">
    <property type="entry name" value="ATPase domain of HSP90 chaperone/DNA topoisomerase II/histidine kinase"/>
    <property type="match status" value="1"/>
</dbReference>
<keyword evidence="5" id="KW-0597">Phosphoprotein</keyword>
<dbReference type="CDD" id="cd00082">
    <property type="entry name" value="HisKA"/>
    <property type="match status" value="1"/>
</dbReference>
<dbReference type="EMBL" id="BMIR01000001">
    <property type="protein sequence ID" value="GGE29376.1"/>
    <property type="molecule type" value="Genomic_DNA"/>
</dbReference>
<dbReference type="Pfam" id="PF07694">
    <property type="entry name" value="5TM-5TMR_LYT"/>
    <property type="match status" value="1"/>
</dbReference>
<keyword evidence="17" id="KW-1185">Reference proteome</keyword>
<dbReference type="PANTHER" id="PTHR43065">
    <property type="entry name" value="SENSOR HISTIDINE KINASE"/>
    <property type="match status" value="1"/>
</dbReference>
<keyword evidence="10" id="KW-0067">ATP-binding</keyword>
<keyword evidence="12" id="KW-0902">Two-component regulatory system</keyword>
<reference evidence="16" key="1">
    <citation type="journal article" date="2014" name="Int. J. Syst. Evol. Microbiol.">
        <title>Complete genome sequence of Corynebacterium casei LMG S-19264T (=DSM 44701T), isolated from a smear-ripened cheese.</title>
        <authorList>
            <consortium name="US DOE Joint Genome Institute (JGI-PGF)"/>
            <person name="Walter F."/>
            <person name="Albersmeier A."/>
            <person name="Kalinowski J."/>
            <person name="Ruckert C."/>
        </authorList>
    </citation>
    <scope>NUCLEOTIDE SEQUENCE</scope>
    <source>
        <strain evidence="16">CGMCC 1.15371</strain>
    </source>
</reference>
<keyword evidence="13 14" id="KW-0472">Membrane</keyword>
<protein>
    <recommendedName>
        <fullName evidence="3">histidine kinase</fullName>
        <ecNumber evidence="3">2.7.13.3</ecNumber>
    </recommendedName>
</protein>
<dbReference type="GO" id="GO:0005524">
    <property type="term" value="F:ATP binding"/>
    <property type="evidence" value="ECO:0007669"/>
    <property type="project" value="UniProtKB-KW"/>
</dbReference>
<feature type="transmembrane region" description="Helical" evidence="14">
    <location>
        <begin position="69"/>
        <end position="94"/>
    </location>
</feature>
<dbReference type="SMART" id="SM00387">
    <property type="entry name" value="HATPase_c"/>
    <property type="match status" value="1"/>
</dbReference>
<dbReference type="GO" id="GO:0005886">
    <property type="term" value="C:plasma membrane"/>
    <property type="evidence" value="ECO:0007669"/>
    <property type="project" value="UniProtKB-SubCell"/>
</dbReference>
<keyword evidence="9 16" id="KW-0418">Kinase</keyword>
<feature type="transmembrane region" description="Helical" evidence="14">
    <location>
        <begin position="7"/>
        <end position="24"/>
    </location>
</feature>
<dbReference type="InterPro" id="IPR011620">
    <property type="entry name" value="Sig_transdc_His_kinase_LytS_TM"/>
</dbReference>
<dbReference type="Pfam" id="PF00512">
    <property type="entry name" value="HisKA"/>
    <property type="match status" value="1"/>
</dbReference>
<dbReference type="AlphaFoldDB" id="A0A8J2YFK6"/>
<evidence type="ECO:0000256" key="7">
    <source>
        <dbReference type="ARBA" id="ARBA00022692"/>
    </source>
</evidence>
<evidence type="ECO:0000259" key="15">
    <source>
        <dbReference type="PROSITE" id="PS50109"/>
    </source>
</evidence>
<evidence type="ECO:0000256" key="2">
    <source>
        <dbReference type="ARBA" id="ARBA00004651"/>
    </source>
</evidence>
<dbReference type="Gene3D" id="1.10.287.130">
    <property type="match status" value="1"/>
</dbReference>
<dbReference type="EC" id="2.7.13.3" evidence="3"/>
<dbReference type="InterPro" id="IPR003594">
    <property type="entry name" value="HATPase_dom"/>
</dbReference>
<name>A0A8J2YFK6_9BACL</name>
<dbReference type="GO" id="GO:0071555">
    <property type="term" value="P:cell wall organization"/>
    <property type="evidence" value="ECO:0007669"/>
    <property type="project" value="InterPro"/>
</dbReference>
<dbReference type="InterPro" id="IPR036890">
    <property type="entry name" value="HATPase_C_sf"/>
</dbReference>
<organism evidence="16 17">
    <name type="scientific">Pullulanibacillus camelliae</name>
    <dbReference type="NCBI Taxonomy" id="1707096"/>
    <lineage>
        <taxon>Bacteria</taxon>
        <taxon>Bacillati</taxon>
        <taxon>Bacillota</taxon>
        <taxon>Bacilli</taxon>
        <taxon>Bacillales</taxon>
        <taxon>Sporolactobacillaceae</taxon>
        <taxon>Pullulanibacillus</taxon>
    </lineage>
</organism>
<keyword evidence="7 14" id="KW-0812">Transmembrane</keyword>